<feature type="region of interest" description="Disordered" evidence="2">
    <location>
        <begin position="357"/>
        <end position="396"/>
    </location>
</feature>
<evidence type="ECO:0000313" key="3">
    <source>
        <dbReference type="EMBL" id="VDP65218.1"/>
    </source>
</evidence>
<evidence type="ECO:0000313" key="4">
    <source>
        <dbReference type="Proteomes" id="UP000272942"/>
    </source>
</evidence>
<protein>
    <submittedName>
        <fullName evidence="3 5">Uncharacterized protein</fullName>
    </submittedName>
</protein>
<dbReference type="WBParaSite" id="ECPE_0000203901-mRNA-1">
    <property type="protein sequence ID" value="ECPE_0000203901-mRNA-1"/>
    <property type="gene ID" value="ECPE_0000203901"/>
</dbReference>
<gene>
    <name evidence="3" type="ORF">ECPE_LOCUS2039</name>
</gene>
<feature type="region of interest" description="Disordered" evidence="2">
    <location>
        <begin position="1"/>
        <end position="23"/>
    </location>
</feature>
<accession>A0A183A504</accession>
<evidence type="ECO:0000313" key="5">
    <source>
        <dbReference type="WBParaSite" id="ECPE_0000203901-mRNA-1"/>
    </source>
</evidence>
<proteinExistence type="predicted"/>
<dbReference type="Proteomes" id="UP000272942">
    <property type="component" value="Unassembled WGS sequence"/>
</dbReference>
<name>A0A183A504_9TREM</name>
<evidence type="ECO:0000256" key="1">
    <source>
        <dbReference type="SAM" id="Coils"/>
    </source>
</evidence>
<feature type="region of interest" description="Disordered" evidence="2">
    <location>
        <begin position="277"/>
        <end position="302"/>
    </location>
</feature>
<reference evidence="3 4" key="2">
    <citation type="submission" date="2018-11" db="EMBL/GenBank/DDBJ databases">
        <authorList>
            <consortium name="Pathogen Informatics"/>
        </authorList>
    </citation>
    <scope>NUCLEOTIDE SEQUENCE [LARGE SCALE GENOMIC DNA]</scope>
    <source>
        <strain evidence="3 4">Egypt</strain>
    </source>
</reference>
<evidence type="ECO:0000256" key="2">
    <source>
        <dbReference type="SAM" id="MobiDB-lite"/>
    </source>
</evidence>
<feature type="region of interest" description="Disordered" evidence="2">
    <location>
        <begin position="159"/>
        <end position="179"/>
    </location>
</feature>
<feature type="compositionally biased region" description="Polar residues" evidence="2">
    <location>
        <begin position="290"/>
        <end position="299"/>
    </location>
</feature>
<feature type="compositionally biased region" description="Basic and acidic residues" evidence="2">
    <location>
        <begin position="419"/>
        <end position="433"/>
    </location>
</feature>
<dbReference type="OrthoDB" id="6270046at2759"/>
<keyword evidence="1" id="KW-0175">Coiled coil</keyword>
<feature type="compositionally biased region" description="Low complexity" evidence="2">
    <location>
        <begin position="386"/>
        <end position="396"/>
    </location>
</feature>
<feature type="region of interest" description="Disordered" evidence="2">
    <location>
        <begin position="416"/>
        <end position="481"/>
    </location>
</feature>
<keyword evidence="4" id="KW-1185">Reference proteome</keyword>
<dbReference type="AlphaFoldDB" id="A0A183A504"/>
<feature type="compositionally biased region" description="Basic and acidic residues" evidence="2">
    <location>
        <begin position="510"/>
        <end position="526"/>
    </location>
</feature>
<organism evidence="5">
    <name type="scientific">Echinostoma caproni</name>
    <dbReference type="NCBI Taxonomy" id="27848"/>
    <lineage>
        <taxon>Eukaryota</taxon>
        <taxon>Metazoa</taxon>
        <taxon>Spiralia</taxon>
        <taxon>Lophotrochozoa</taxon>
        <taxon>Platyhelminthes</taxon>
        <taxon>Trematoda</taxon>
        <taxon>Digenea</taxon>
        <taxon>Plagiorchiida</taxon>
        <taxon>Echinostomata</taxon>
        <taxon>Echinostomatoidea</taxon>
        <taxon>Echinostomatidae</taxon>
        <taxon>Echinostoma</taxon>
    </lineage>
</organism>
<reference evidence="5" key="1">
    <citation type="submission" date="2016-06" db="UniProtKB">
        <authorList>
            <consortium name="WormBaseParasite"/>
        </authorList>
    </citation>
    <scope>IDENTIFICATION</scope>
</reference>
<feature type="coiled-coil region" evidence="1">
    <location>
        <begin position="182"/>
        <end position="223"/>
    </location>
</feature>
<feature type="region of interest" description="Disordered" evidence="2">
    <location>
        <begin position="501"/>
        <end position="534"/>
    </location>
</feature>
<sequence length="534" mass="60616">MASIKTSQPVPYMNGIKDRLPPSKETIARRQVELINGHDDEENLSDSDIDGLSTTRSVLLPNQRVPVKSPEPPTNSDDSLMQWLMQQFQQNGIQQIQQSPMVQPKSNFRNVEDVTTHNNELFSGSQVQLSDPVVKGNGMVKRDRWAKSCTRLDRVKPGTELHYPRMPRSRDASLRRRAKDPIDSVNQLLDEINRKAEGLKCDNDRIKQELEKATTIIGDLKQSRQQKAYRSDRWAVSTTALQSPSRYDIARNKQNPVLRLKRLNNTKMNSSQCLLTRSAYPDPIGDTTDRSVTQLNEPRTPTVHRLRSDHRFVMDDRLPQSPPPSWNDSSLPKEEVRLRETRETPTHIRYPMTRRYSTTQQVEPIEPREEYRESSLGPLTSDYHRGSNGTSITSSNGVASKFSWIGRALSQLSLADWTGKPKPDSKSDQRRADGATPEIYGRLSPPVNGAKNLSTMIRRPFRRKATTPSPRPAVISSAVPYEENTSGNRCLSLMHLNGSSLSSFEEPEADRDRTDEPLQFRSDRKNNASFVHPT</sequence>
<dbReference type="EMBL" id="UZAN01039384">
    <property type="protein sequence ID" value="VDP65218.1"/>
    <property type="molecule type" value="Genomic_DNA"/>
</dbReference>